<dbReference type="EMBL" id="CAFBMH010000088">
    <property type="protein sequence ID" value="CAB4920631.1"/>
    <property type="molecule type" value="Genomic_DNA"/>
</dbReference>
<dbReference type="EMBL" id="CAEZYR010000071">
    <property type="protein sequence ID" value="CAB4752874.1"/>
    <property type="molecule type" value="Genomic_DNA"/>
</dbReference>
<dbReference type="EMBL" id="CAFBOS010000167">
    <property type="protein sequence ID" value="CAB5012041.1"/>
    <property type="molecule type" value="Genomic_DNA"/>
</dbReference>
<dbReference type="Pfam" id="PF01370">
    <property type="entry name" value="Epimerase"/>
    <property type="match status" value="1"/>
</dbReference>
<dbReference type="PANTHER" id="PTHR43000">
    <property type="entry name" value="DTDP-D-GLUCOSE 4,6-DEHYDRATASE-RELATED"/>
    <property type="match status" value="1"/>
</dbReference>
<reference evidence="5" key="1">
    <citation type="submission" date="2020-05" db="EMBL/GenBank/DDBJ databases">
        <authorList>
            <person name="Chiriac C."/>
            <person name="Salcher M."/>
            <person name="Ghai R."/>
            <person name="Kavagutti S V."/>
        </authorList>
    </citation>
    <scope>NUCLEOTIDE SEQUENCE</scope>
</reference>
<evidence type="ECO:0000313" key="3">
    <source>
        <dbReference type="EMBL" id="CAB4752874.1"/>
    </source>
</evidence>
<proteinExistence type="inferred from homology"/>
<accession>A0A6J7HI49</accession>
<evidence type="ECO:0000259" key="2">
    <source>
        <dbReference type="Pfam" id="PF01370"/>
    </source>
</evidence>
<sequence length="308" mass="33139">MSAVSLSGARILVTGPTGQVAKPLSLALAKDATVFGLARFTNQAAKAELEAGGVHCITGDLVAGAFDDVPTDIDYVLNLAIAKTRSWDKDLAANVEGLGLLMSRLRNAKGLLHCSSTAVYQANGHRKFVETDPLGDNHRVPSMEAFMPTYSINKIAAEAMARYVAREHGIPTTIARLNVPYGNNGGWPWMHMEQVLAGQAIGVHVDAPSNYNLIHEDDIIASVPMLLGAASVPATIVNWGGDETSSIEEWSTYIGELVGKEATFEHSTDVLESVAVDLTRLHEITGPSTVSWRDGIRRMVEHFHSDLL</sequence>
<evidence type="ECO:0000256" key="1">
    <source>
        <dbReference type="ARBA" id="ARBA00007637"/>
    </source>
</evidence>
<organism evidence="5">
    <name type="scientific">freshwater metagenome</name>
    <dbReference type="NCBI Taxonomy" id="449393"/>
    <lineage>
        <taxon>unclassified sequences</taxon>
        <taxon>metagenomes</taxon>
        <taxon>ecological metagenomes</taxon>
    </lineage>
</organism>
<dbReference type="InterPro" id="IPR001509">
    <property type="entry name" value="Epimerase_deHydtase"/>
</dbReference>
<dbReference type="Gene3D" id="3.40.50.720">
    <property type="entry name" value="NAD(P)-binding Rossmann-like Domain"/>
    <property type="match status" value="1"/>
</dbReference>
<name>A0A6J7HI49_9ZZZZ</name>
<dbReference type="SUPFAM" id="SSF51735">
    <property type="entry name" value="NAD(P)-binding Rossmann-fold domains"/>
    <property type="match status" value="1"/>
</dbReference>
<protein>
    <submittedName>
        <fullName evidence="5">Unannotated protein</fullName>
    </submittedName>
</protein>
<evidence type="ECO:0000313" key="4">
    <source>
        <dbReference type="EMBL" id="CAB4836944.1"/>
    </source>
</evidence>
<dbReference type="InterPro" id="IPR036291">
    <property type="entry name" value="NAD(P)-bd_dom_sf"/>
</dbReference>
<dbReference type="EMBL" id="CAFABA010000270">
    <property type="protein sequence ID" value="CAB4836944.1"/>
    <property type="molecule type" value="Genomic_DNA"/>
</dbReference>
<evidence type="ECO:0000313" key="6">
    <source>
        <dbReference type="EMBL" id="CAB5012041.1"/>
    </source>
</evidence>
<evidence type="ECO:0000313" key="5">
    <source>
        <dbReference type="EMBL" id="CAB4920631.1"/>
    </source>
</evidence>
<gene>
    <name evidence="3" type="ORF">UFOPK2754_01905</name>
    <name evidence="4" type="ORF">UFOPK3139_03390</name>
    <name evidence="5" type="ORF">UFOPK3543_02063</name>
    <name evidence="6" type="ORF">UFOPK3967_02289</name>
</gene>
<dbReference type="AlphaFoldDB" id="A0A6J7HI49"/>
<comment type="similarity">
    <text evidence="1">Belongs to the NAD(P)-dependent epimerase/dehydratase family.</text>
</comment>
<feature type="domain" description="NAD-dependent epimerase/dehydratase" evidence="2">
    <location>
        <begin position="11"/>
        <end position="220"/>
    </location>
</feature>